<proteinExistence type="predicted"/>
<protein>
    <submittedName>
        <fullName evidence="1">Uncharacterized protein</fullName>
    </submittedName>
</protein>
<evidence type="ECO:0000313" key="1">
    <source>
        <dbReference type="Ensembl" id="ENSDCDP00010040272.1"/>
    </source>
</evidence>
<keyword evidence="2" id="KW-1185">Reference proteome</keyword>
<dbReference type="Proteomes" id="UP000694580">
    <property type="component" value="Chromosome 15"/>
</dbReference>
<dbReference type="Ensembl" id="ENSDCDT00010050135.1">
    <property type="protein sequence ID" value="ENSDCDP00010040272.1"/>
    <property type="gene ID" value="ENSDCDG00010025750.1"/>
</dbReference>
<name>A0AAY4D447_9TELE</name>
<reference evidence="1" key="3">
    <citation type="submission" date="2025-09" db="UniProtKB">
        <authorList>
            <consortium name="Ensembl"/>
        </authorList>
    </citation>
    <scope>IDENTIFICATION</scope>
</reference>
<reference evidence="1" key="2">
    <citation type="submission" date="2025-08" db="UniProtKB">
        <authorList>
            <consortium name="Ensembl"/>
        </authorList>
    </citation>
    <scope>IDENTIFICATION</scope>
</reference>
<accession>A0AAY4D447</accession>
<dbReference type="AlphaFoldDB" id="A0AAY4D447"/>
<organism evidence="1 2">
    <name type="scientific">Denticeps clupeoides</name>
    <name type="common">denticle herring</name>
    <dbReference type="NCBI Taxonomy" id="299321"/>
    <lineage>
        <taxon>Eukaryota</taxon>
        <taxon>Metazoa</taxon>
        <taxon>Chordata</taxon>
        <taxon>Craniata</taxon>
        <taxon>Vertebrata</taxon>
        <taxon>Euteleostomi</taxon>
        <taxon>Actinopterygii</taxon>
        <taxon>Neopterygii</taxon>
        <taxon>Teleostei</taxon>
        <taxon>Clupei</taxon>
        <taxon>Clupeiformes</taxon>
        <taxon>Denticipitoidei</taxon>
        <taxon>Denticipitidae</taxon>
        <taxon>Denticeps</taxon>
    </lineage>
</organism>
<sequence>PAATQQALQPGQLIPRSHAPSFHSALCLEYSSLEYSGLEYSGLEYSSLEYSSLEYSGLEYSGSEYSSLEYSGLEYSAGSGRGIVLACHAADVAGRCVSLSADPGSRTDAVSRRDLDRARRGAFVQKNQQQHRNVR</sequence>
<reference evidence="1 2" key="1">
    <citation type="submission" date="2020-06" db="EMBL/GenBank/DDBJ databases">
        <authorList>
            <consortium name="Wellcome Sanger Institute Data Sharing"/>
        </authorList>
    </citation>
    <scope>NUCLEOTIDE SEQUENCE [LARGE SCALE GENOMIC DNA]</scope>
</reference>
<evidence type="ECO:0000313" key="2">
    <source>
        <dbReference type="Proteomes" id="UP000694580"/>
    </source>
</evidence>